<sequence length="61" mass="6998">MSAGKKQEEAVLVTTSSFFVQERAEDVEVFSVPERSSHGRLQELEFEYRDAKDPLNCICFL</sequence>
<dbReference type="Proteomes" id="UP001164929">
    <property type="component" value="Chromosome 6"/>
</dbReference>
<reference evidence="1" key="1">
    <citation type="journal article" date="2023" name="Mol. Ecol. Resour.">
        <title>Chromosome-level genome assembly of a triploid poplar Populus alba 'Berolinensis'.</title>
        <authorList>
            <person name="Chen S."/>
            <person name="Yu Y."/>
            <person name="Wang X."/>
            <person name="Wang S."/>
            <person name="Zhang T."/>
            <person name="Zhou Y."/>
            <person name="He R."/>
            <person name="Meng N."/>
            <person name="Wang Y."/>
            <person name="Liu W."/>
            <person name="Liu Z."/>
            <person name="Liu J."/>
            <person name="Guo Q."/>
            <person name="Huang H."/>
            <person name="Sederoff R.R."/>
            <person name="Wang G."/>
            <person name="Qu G."/>
            <person name="Chen S."/>
        </authorList>
    </citation>
    <scope>NUCLEOTIDE SEQUENCE</scope>
    <source>
        <strain evidence="1">SC-2020</strain>
    </source>
</reference>
<evidence type="ECO:0000313" key="1">
    <source>
        <dbReference type="EMBL" id="KAJ6994120.1"/>
    </source>
</evidence>
<organism evidence="1 2">
    <name type="scientific">Populus alba x Populus x berolinensis</name>
    <dbReference type="NCBI Taxonomy" id="444605"/>
    <lineage>
        <taxon>Eukaryota</taxon>
        <taxon>Viridiplantae</taxon>
        <taxon>Streptophyta</taxon>
        <taxon>Embryophyta</taxon>
        <taxon>Tracheophyta</taxon>
        <taxon>Spermatophyta</taxon>
        <taxon>Magnoliopsida</taxon>
        <taxon>eudicotyledons</taxon>
        <taxon>Gunneridae</taxon>
        <taxon>Pentapetalae</taxon>
        <taxon>rosids</taxon>
        <taxon>fabids</taxon>
        <taxon>Malpighiales</taxon>
        <taxon>Salicaceae</taxon>
        <taxon>Saliceae</taxon>
        <taxon>Populus</taxon>
    </lineage>
</organism>
<dbReference type="EMBL" id="JAQIZT010000006">
    <property type="protein sequence ID" value="KAJ6994120.1"/>
    <property type="molecule type" value="Genomic_DNA"/>
</dbReference>
<dbReference type="AlphaFoldDB" id="A0AAD6QPC3"/>
<keyword evidence="2" id="KW-1185">Reference proteome</keyword>
<comment type="caution">
    <text evidence="1">The sequence shown here is derived from an EMBL/GenBank/DDBJ whole genome shotgun (WGS) entry which is preliminary data.</text>
</comment>
<name>A0AAD6QPC3_9ROSI</name>
<protein>
    <submittedName>
        <fullName evidence="1">Uncharacterized protein</fullName>
    </submittedName>
</protein>
<evidence type="ECO:0000313" key="2">
    <source>
        <dbReference type="Proteomes" id="UP001164929"/>
    </source>
</evidence>
<proteinExistence type="predicted"/>
<accession>A0AAD6QPC3</accession>
<gene>
    <name evidence="1" type="ORF">NC653_017061</name>
</gene>